<dbReference type="Gene3D" id="3.40.50.300">
    <property type="entry name" value="P-loop containing nucleotide triphosphate hydrolases"/>
    <property type="match status" value="2"/>
</dbReference>
<evidence type="ECO:0000256" key="1">
    <source>
        <dbReference type="ARBA" id="ARBA00004202"/>
    </source>
</evidence>
<evidence type="ECO:0000313" key="12">
    <source>
        <dbReference type="EMBL" id="PWL52395.1"/>
    </source>
</evidence>
<dbReference type="InterPro" id="IPR050095">
    <property type="entry name" value="ECF_ABC_transporter_ATP-bd"/>
</dbReference>
<evidence type="ECO:0000256" key="10">
    <source>
        <dbReference type="ARBA" id="ARBA00025157"/>
    </source>
</evidence>
<dbReference type="SUPFAM" id="SSF52540">
    <property type="entry name" value="P-loop containing nucleoside triphosphate hydrolases"/>
    <property type="match status" value="2"/>
</dbReference>
<dbReference type="NCBIfam" id="NF010167">
    <property type="entry name" value="PRK13648.1"/>
    <property type="match status" value="2"/>
</dbReference>
<keyword evidence="14" id="KW-1185">Reference proteome</keyword>
<dbReference type="Pfam" id="PF00005">
    <property type="entry name" value="ABC_tran"/>
    <property type="match status" value="2"/>
</dbReference>
<name>A0A1I2L6H8_9CLOT</name>
<comment type="function">
    <text evidence="10">Probably part of an ABC transporter complex. Responsible for energy coupling to the transport system.</text>
</comment>
<reference evidence="13 14" key="1">
    <citation type="submission" date="2016-10" db="EMBL/GenBank/DDBJ databases">
        <authorList>
            <person name="de Groot N.N."/>
        </authorList>
    </citation>
    <scope>NUCLEOTIDE SEQUENCE [LARGE SCALE GENOMIC DNA]</scope>
    <source>
        <strain evidence="13 14">NLAE-zl-G419</strain>
    </source>
</reference>
<evidence type="ECO:0000256" key="5">
    <source>
        <dbReference type="ARBA" id="ARBA00022737"/>
    </source>
</evidence>
<evidence type="ECO:0000256" key="9">
    <source>
        <dbReference type="ARBA" id="ARBA00023136"/>
    </source>
</evidence>
<comment type="subcellular location">
    <subcellularLocation>
        <location evidence="1">Cell membrane</location>
        <topology evidence="1">Peripheral membrane protein</topology>
    </subcellularLocation>
</comment>
<dbReference type="OrthoDB" id="501320at2"/>
<evidence type="ECO:0000313" key="15">
    <source>
        <dbReference type="Proteomes" id="UP000246114"/>
    </source>
</evidence>
<evidence type="ECO:0000256" key="4">
    <source>
        <dbReference type="ARBA" id="ARBA00022475"/>
    </source>
</evidence>
<keyword evidence="8" id="KW-1278">Translocase</keyword>
<sequence length="559" mass="62883">MEILRIENLSFRYAGAKKVALDNISFSINSGDFVVICGESGCGKTTLLKLLKRELAPYGEKKGKIIYRGINQSELDERTSTCDIGYVLQNPENQVVTDKVWHELAFGLENLGYPTEIIRRRVSEMASYFGIQTWFRKNTSELSGGQKQMLNLASIMVMQPKILILDEPTSQLDPIAAADFIGTLQKLNKELGLTIILVEHRLEDVFPIADKVMLLEEGNILLFDFPDQVSSKLRKINGEHKMLTGLPSAVRIFHGLDVEGACPLTVKDGRNFLEENYDAKINTLDIIPYCHSERIVLEMKNIWFRYERDLPDVLRGVTFSVYEGETFCILGGNGTGKTTTLNVLAGINKAYRGKTLVQGKKISEFKGNSLYRHNIALLPQNPQMVFLKKTVLDDFQEICKIMEYENSEKEALIQDVSNKLGILHLLDCHPYDLSGGEQQKAALAKMLLLKPKILLLDEPTKGIDTYSKQSLSLILKDLKKEGITIVIVTHDIEFAAINADRCALFFDGEITSIDTPTAFFADNNFYTTAANRIARNLYKNAITCDDVVKLCKMNQLKVK</sequence>
<proteinExistence type="inferred from homology"/>
<dbReference type="InterPro" id="IPR027417">
    <property type="entry name" value="P-loop_NTPase"/>
</dbReference>
<dbReference type="GO" id="GO:0005524">
    <property type="term" value="F:ATP binding"/>
    <property type="evidence" value="ECO:0007669"/>
    <property type="project" value="UniProtKB-KW"/>
</dbReference>
<feature type="domain" description="ABC transporter" evidence="11">
    <location>
        <begin position="4"/>
        <end position="242"/>
    </location>
</feature>
<keyword evidence="4" id="KW-1003">Cell membrane</keyword>
<dbReference type="EMBL" id="QAMZ01000049">
    <property type="protein sequence ID" value="PWL52395.1"/>
    <property type="molecule type" value="Genomic_DNA"/>
</dbReference>
<dbReference type="GO" id="GO:0016887">
    <property type="term" value="F:ATP hydrolysis activity"/>
    <property type="evidence" value="ECO:0007669"/>
    <property type="project" value="InterPro"/>
</dbReference>
<evidence type="ECO:0000256" key="2">
    <source>
        <dbReference type="ARBA" id="ARBA00005417"/>
    </source>
</evidence>
<comment type="similarity">
    <text evidence="2">Belongs to the ABC transporter superfamily.</text>
</comment>
<dbReference type="PROSITE" id="PS00211">
    <property type="entry name" value="ABC_TRANSPORTER_1"/>
    <property type="match status" value="2"/>
</dbReference>
<dbReference type="PANTHER" id="PTHR43553">
    <property type="entry name" value="HEAVY METAL TRANSPORTER"/>
    <property type="match status" value="1"/>
</dbReference>
<dbReference type="GO" id="GO:0043190">
    <property type="term" value="C:ATP-binding cassette (ABC) transporter complex"/>
    <property type="evidence" value="ECO:0007669"/>
    <property type="project" value="TreeGrafter"/>
</dbReference>
<dbReference type="STRING" id="1529.SAMN04487885_10915"/>
<evidence type="ECO:0000256" key="6">
    <source>
        <dbReference type="ARBA" id="ARBA00022741"/>
    </source>
</evidence>
<keyword evidence="5" id="KW-0677">Repeat</keyword>
<evidence type="ECO:0000259" key="11">
    <source>
        <dbReference type="PROSITE" id="PS50893"/>
    </source>
</evidence>
<dbReference type="PANTHER" id="PTHR43553:SF23">
    <property type="entry name" value="ABC TRANSPORTER ATP-BINDING COMPONENT"/>
    <property type="match status" value="1"/>
</dbReference>
<keyword evidence="9" id="KW-0472">Membrane</keyword>
<dbReference type="InterPro" id="IPR003439">
    <property type="entry name" value="ABC_transporter-like_ATP-bd"/>
</dbReference>
<dbReference type="Proteomes" id="UP000182135">
    <property type="component" value="Unassembled WGS sequence"/>
</dbReference>
<protein>
    <submittedName>
        <fullName evidence="12">Cobalt ABC transporter ATP-binding protein</fullName>
    </submittedName>
    <submittedName>
        <fullName evidence="13">Energy-coupling factor transport system ATP-binding protein</fullName>
    </submittedName>
</protein>
<evidence type="ECO:0000256" key="8">
    <source>
        <dbReference type="ARBA" id="ARBA00022967"/>
    </source>
</evidence>
<dbReference type="AlphaFoldDB" id="A0A1I2L6H8"/>
<accession>A0A1I2L6H8</accession>
<gene>
    <name evidence="12" type="ORF">DBY38_10695</name>
    <name evidence="13" type="ORF">SAMN04487885_10915</name>
</gene>
<organism evidence="13 14">
    <name type="scientific">Clostridium cadaveris</name>
    <dbReference type="NCBI Taxonomy" id="1529"/>
    <lineage>
        <taxon>Bacteria</taxon>
        <taxon>Bacillati</taxon>
        <taxon>Bacillota</taxon>
        <taxon>Clostridia</taxon>
        <taxon>Eubacteriales</taxon>
        <taxon>Clostridiaceae</taxon>
        <taxon>Clostridium</taxon>
    </lineage>
</organism>
<dbReference type="EMBL" id="FOOE01000009">
    <property type="protein sequence ID" value="SFF74835.1"/>
    <property type="molecule type" value="Genomic_DNA"/>
</dbReference>
<dbReference type="GO" id="GO:0042626">
    <property type="term" value="F:ATPase-coupled transmembrane transporter activity"/>
    <property type="evidence" value="ECO:0007669"/>
    <property type="project" value="TreeGrafter"/>
</dbReference>
<evidence type="ECO:0000256" key="3">
    <source>
        <dbReference type="ARBA" id="ARBA00022448"/>
    </source>
</evidence>
<evidence type="ECO:0000313" key="14">
    <source>
        <dbReference type="Proteomes" id="UP000182135"/>
    </source>
</evidence>
<reference evidence="12 15" key="2">
    <citation type="submission" date="2018-03" db="EMBL/GenBank/DDBJ databases">
        <title>The uncultured portion of the human microbiome is neutrally assembled.</title>
        <authorList>
            <person name="Jeraldo P."/>
            <person name="Boardman L."/>
            <person name="White B.A."/>
            <person name="Nelson H."/>
            <person name="Goldenfeld N."/>
            <person name="Chia N."/>
        </authorList>
    </citation>
    <scope>NUCLEOTIDE SEQUENCE [LARGE SCALE GENOMIC DNA]</scope>
    <source>
        <strain evidence="12">CIM:MAG 903</strain>
    </source>
</reference>
<dbReference type="Proteomes" id="UP000246114">
    <property type="component" value="Unassembled WGS sequence"/>
</dbReference>
<dbReference type="eggNOG" id="COG1129">
    <property type="taxonomic scope" value="Bacteria"/>
</dbReference>
<dbReference type="RefSeq" id="WP_027637628.1">
    <property type="nucleotide sequence ID" value="NZ_BAAACD010000005.1"/>
</dbReference>
<dbReference type="CDD" id="cd03225">
    <property type="entry name" value="ABC_cobalt_CbiO_domain1"/>
    <property type="match status" value="2"/>
</dbReference>
<dbReference type="InterPro" id="IPR017871">
    <property type="entry name" value="ABC_transporter-like_CS"/>
</dbReference>
<keyword evidence="6" id="KW-0547">Nucleotide-binding</keyword>
<dbReference type="PROSITE" id="PS50893">
    <property type="entry name" value="ABC_TRANSPORTER_2"/>
    <property type="match status" value="2"/>
</dbReference>
<feature type="domain" description="ABC transporter" evidence="11">
    <location>
        <begin position="297"/>
        <end position="532"/>
    </location>
</feature>
<dbReference type="SMART" id="SM00382">
    <property type="entry name" value="AAA"/>
    <property type="match status" value="2"/>
</dbReference>
<dbReference type="InterPro" id="IPR015856">
    <property type="entry name" value="ABC_transpr_CbiO/EcfA_su"/>
</dbReference>
<keyword evidence="7 13" id="KW-0067">ATP-binding</keyword>
<dbReference type="InterPro" id="IPR003593">
    <property type="entry name" value="AAA+_ATPase"/>
</dbReference>
<evidence type="ECO:0000313" key="13">
    <source>
        <dbReference type="EMBL" id="SFF74835.1"/>
    </source>
</evidence>
<keyword evidence="3" id="KW-0813">Transport</keyword>
<evidence type="ECO:0000256" key="7">
    <source>
        <dbReference type="ARBA" id="ARBA00022840"/>
    </source>
</evidence>